<feature type="compositionally biased region" description="Basic residues" evidence="2">
    <location>
        <begin position="666"/>
        <end position="716"/>
    </location>
</feature>
<dbReference type="Proteomes" id="UP000192223">
    <property type="component" value="Unplaced"/>
</dbReference>
<evidence type="ECO:0000313" key="4">
    <source>
        <dbReference type="RefSeq" id="XP_025832808.1"/>
    </source>
</evidence>
<feature type="compositionally biased region" description="Basic and acidic residues" evidence="2">
    <location>
        <begin position="380"/>
        <end position="394"/>
    </location>
</feature>
<keyword evidence="3" id="KW-1185">Reference proteome</keyword>
<feature type="compositionally biased region" description="Basic residues" evidence="2">
    <location>
        <begin position="481"/>
        <end position="495"/>
    </location>
</feature>
<dbReference type="PANTHER" id="PTHR31518">
    <property type="entry name" value="ARGININE/SERINE-RICH PROTEIN PNISR"/>
    <property type="match status" value="1"/>
</dbReference>
<feature type="compositionally biased region" description="Low complexity" evidence="2">
    <location>
        <begin position="99"/>
        <end position="128"/>
    </location>
</feature>
<dbReference type="RefSeq" id="XP_025832809.1">
    <property type="nucleotide sequence ID" value="XM_025977024.1"/>
</dbReference>
<dbReference type="AlphaFoldDB" id="A0A7F5RA11"/>
<gene>
    <name evidence="4 5" type="primary">LOC112905158</name>
</gene>
<feature type="compositionally biased region" description="Basic and acidic residues" evidence="2">
    <location>
        <begin position="641"/>
        <end position="665"/>
    </location>
</feature>
<feature type="compositionally biased region" description="Basic and acidic residues" evidence="2">
    <location>
        <begin position="513"/>
        <end position="535"/>
    </location>
</feature>
<proteinExistence type="predicted"/>
<feature type="compositionally biased region" description="Basic and acidic residues" evidence="2">
    <location>
        <begin position="401"/>
        <end position="433"/>
    </location>
</feature>
<name>A0A7F5RA11_AGRPL</name>
<evidence type="ECO:0000256" key="1">
    <source>
        <dbReference type="SAM" id="Coils"/>
    </source>
</evidence>
<dbReference type="OrthoDB" id="10065820at2759"/>
<dbReference type="GeneID" id="112905158"/>
<sequence length="716" mass="82544">MNRTPQQVGCSDSGSQGYAQWPLNPSAYQNTANDQVDWAALAQQWIIMKEAGPPVPDQIASTAVRPLIEKQPSKQNLTEAGEAPMDVENEKDEPVLPPWNDNSVSSDSSWSWNQQQQQWNWANTWTPPSGVPPPGPPPLKAPLLPTPAPFNQYNSTTDSSVNENYGGYSTVSNDYTTGYWTTSNAAKIKPHNKRYSKVNVPRPAPVNAPEPVTLDANKRKQLPAWIREGLEKMERDKQKMLEKERERLEREQQVEKTTVDQTEAMEIIRSTVKQKESKSKFESDEEPCDHESDGKRTPEVPKLSQEDLMLKVRRTMTEILLKVTNKQILEICKEELQRHLRKNKASDQSVSAPSGTNITNRLGLGMYEDMESSSDNSSDEQERKSYDSDTELKNTIRKKKAEFSKTERLIEEKLSAAERNRDDSRAGTPRDDINESQVDANNQGSKRRPSNGSDRQKRCVSSRSSSTSSSSSVSNAESEKLKRRSTQRKSTRRSRSSYEANSDCGGYSSSESSKSRTPETRFQRQISRESEKSKPEPTSNTKRRRKQSKSPDRRRKQSKSPDRRRKQSKSPGRRRSSSTEKVEKRKPSSHRIKQPNRRSRSIRSRSKDRRSRSSSMRSRRSDSHSRHARSRSRKRTRTRSRSRESKHYKRDSGSKYGGRRSEDRKSRRTRSRSRSRNRNDRTRRRSSSRRRSPVSRIRYHRSRTRSRSRGKRSERR</sequence>
<dbReference type="Pfam" id="PF15996">
    <property type="entry name" value="PNISR"/>
    <property type="match status" value="1"/>
</dbReference>
<feature type="compositionally biased region" description="Basic residues" evidence="2">
    <location>
        <begin position="626"/>
        <end position="640"/>
    </location>
</feature>
<dbReference type="KEGG" id="apln:112905158"/>
<feature type="region of interest" description="Disordered" evidence="2">
    <location>
        <begin position="271"/>
        <end position="302"/>
    </location>
</feature>
<feature type="region of interest" description="Disordered" evidence="2">
    <location>
        <begin position="342"/>
        <end position="361"/>
    </location>
</feature>
<feature type="compositionally biased region" description="Basic and acidic residues" evidence="2">
    <location>
        <begin position="273"/>
        <end position="282"/>
    </location>
</feature>
<feature type="compositionally biased region" description="Basic and acidic residues" evidence="2">
    <location>
        <begin position="289"/>
        <end position="302"/>
    </location>
</feature>
<feature type="region of interest" description="Disordered" evidence="2">
    <location>
        <begin position="368"/>
        <end position="716"/>
    </location>
</feature>
<dbReference type="InterPro" id="IPR031937">
    <property type="entry name" value="PNISR"/>
</dbReference>
<feature type="compositionally biased region" description="Basic residues" evidence="2">
    <location>
        <begin position="541"/>
        <end position="576"/>
    </location>
</feature>
<feature type="coiled-coil region" evidence="1">
    <location>
        <begin position="226"/>
        <end position="265"/>
    </location>
</feature>
<feature type="compositionally biased region" description="Basic residues" evidence="2">
    <location>
        <begin position="587"/>
        <end position="612"/>
    </location>
</feature>
<evidence type="ECO:0000313" key="3">
    <source>
        <dbReference type="Proteomes" id="UP000192223"/>
    </source>
</evidence>
<dbReference type="RefSeq" id="XP_025832808.1">
    <property type="nucleotide sequence ID" value="XM_025977023.1"/>
</dbReference>
<feature type="compositionally biased region" description="Low complexity" evidence="2">
    <location>
        <begin position="461"/>
        <end position="474"/>
    </location>
</feature>
<organism evidence="3 5">
    <name type="scientific">Agrilus planipennis</name>
    <name type="common">Emerald ash borer</name>
    <name type="synonym">Agrilus marcopoli</name>
    <dbReference type="NCBI Taxonomy" id="224129"/>
    <lineage>
        <taxon>Eukaryota</taxon>
        <taxon>Metazoa</taxon>
        <taxon>Ecdysozoa</taxon>
        <taxon>Arthropoda</taxon>
        <taxon>Hexapoda</taxon>
        <taxon>Insecta</taxon>
        <taxon>Pterygota</taxon>
        <taxon>Neoptera</taxon>
        <taxon>Endopterygota</taxon>
        <taxon>Coleoptera</taxon>
        <taxon>Polyphaga</taxon>
        <taxon>Elateriformia</taxon>
        <taxon>Buprestoidea</taxon>
        <taxon>Buprestidae</taxon>
        <taxon>Agrilinae</taxon>
        <taxon>Agrilus</taxon>
    </lineage>
</organism>
<evidence type="ECO:0000256" key="2">
    <source>
        <dbReference type="SAM" id="MobiDB-lite"/>
    </source>
</evidence>
<reference evidence="4 5" key="1">
    <citation type="submission" date="2025-04" db="UniProtKB">
        <authorList>
            <consortium name="RefSeq"/>
        </authorList>
    </citation>
    <scope>IDENTIFICATION</scope>
    <source>
        <tissue evidence="4 5">Entire body</tissue>
    </source>
</reference>
<feature type="compositionally biased region" description="Pro residues" evidence="2">
    <location>
        <begin position="129"/>
        <end position="148"/>
    </location>
</feature>
<accession>A0A7F5RA11</accession>
<protein>
    <submittedName>
        <fullName evidence="4 5">Arginine/serine-rich protein PNISR-like isoform X1</fullName>
    </submittedName>
</protein>
<feature type="compositionally biased region" description="Polar residues" evidence="2">
    <location>
        <begin position="435"/>
        <end position="444"/>
    </location>
</feature>
<evidence type="ECO:0000313" key="5">
    <source>
        <dbReference type="RefSeq" id="XP_025832809.1"/>
    </source>
</evidence>
<feature type="region of interest" description="Disordered" evidence="2">
    <location>
        <begin position="64"/>
        <end position="149"/>
    </location>
</feature>
<keyword evidence="1" id="KW-0175">Coiled coil</keyword>
<feature type="compositionally biased region" description="Basic and acidic residues" evidence="2">
    <location>
        <begin position="577"/>
        <end position="586"/>
    </location>
</feature>
<feature type="compositionally biased region" description="Polar residues" evidence="2">
    <location>
        <begin position="346"/>
        <end position="360"/>
    </location>
</feature>